<name>A0A0F7KE90_9PROT</name>
<dbReference type="GO" id="GO:0140662">
    <property type="term" value="F:ATP-dependent protein folding chaperone"/>
    <property type="evidence" value="ECO:0007669"/>
    <property type="project" value="InterPro"/>
</dbReference>
<dbReference type="InterPro" id="IPR013126">
    <property type="entry name" value="Hsp_70_fam"/>
</dbReference>
<keyword evidence="6" id="KW-1185">Reference proteome</keyword>
<evidence type="ECO:0000256" key="2">
    <source>
        <dbReference type="ARBA" id="ARBA00022840"/>
    </source>
</evidence>
<dbReference type="GO" id="GO:0005524">
    <property type="term" value="F:ATP binding"/>
    <property type="evidence" value="ECO:0007669"/>
    <property type="project" value="UniProtKB-KW"/>
</dbReference>
<dbReference type="RefSeq" id="WP_046849256.1">
    <property type="nucleotide sequence ID" value="NZ_CP011451.1"/>
</dbReference>
<evidence type="ECO:0000313" key="5">
    <source>
        <dbReference type="EMBL" id="TYP94512.1"/>
    </source>
</evidence>
<dbReference type="Proteomes" id="UP000034156">
    <property type="component" value="Chromosome"/>
</dbReference>
<dbReference type="CDD" id="cd10170">
    <property type="entry name" value="ASKHA_NBD_HSP70"/>
    <property type="match status" value="1"/>
</dbReference>
<dbReference type="InterPro" id="IPR021030">
    <property type="entry name" value="DUF3731"/>
</dbReference>
<evidence type="ECO:0000313" key="6">
    <source>
        <dbReference type="Proteomes" id="UP000034156"/>
    </source>
</evidence>
<dbReference type="AlphaFoldDB" id="A0A0F7KE90"/>
<reference evidence="6" key="1">
    <citation type="submission" date="2015-05" db="EMBL/GenBank/DDBJ databases">
        <title>Draft genome of Nitrosomonas communis strain Nm2.</title>
        <authorList>
            <person name="Kozlowski J.A."/>
            <person name="Kits K.D."/>
            <person name="Stein L.Y."/>
        </authorList>
    </citation>
    <scope>NUCLEOTIDE SEQUENCE [LARGE SCALE GENOMIC DNA]</scope>
    <source>
        <strain evidence="6">Nm2</strain>
    </source>
</reference>
<dbReference type="Pfam" id="PF00012">
    <property type="entry name" value="HSP70"/>
    <property type="match status" value="1"/>
</dbReference>
<dbReference type="Gene3D" id="3.90.640.10">
    <property type="entry name" value="Actin, Chain A, domain 4"/>
    <property type="match status" value="1"/>
</dbReference>
<dbReference type="InterPro" id="IPR043129">
    <property type="entry name" value="ATPase_NBD"/>
</dbReference>
<dbReference type="PATRIC" id="fig|44574.3.peg.947"/>
<gene>
    <name evidence="4" type="ORF">AAW31_03955</name>
    <name evidence="5" type="ORF">BCL69_100143</name>
</gene>
<dbReference type="OrthoDB" id="580874at2"/>
<dbReference type="SUPFAM" id="SSF53067">
    <property type="entry name" value="Actin-like ATPase domain"/>
    <property type="match status" value="2"/>
</dbReference>
<proteinExistence type="predicted"/>
<accession>A0A0F7KE90</accession>
<keyword evidence="2" id="KW-0067">ATP-binding</keyword>
<evidence type="ECO:0000256" key="1">
    <source>
        <dbReference type="ARBA" id="ARBA00022741"/>
    </source>
</evidence>
<reference evidence="4 6" key="2">
    <citation type="journal article" date="2016" name="Genome Announc.">
        <title>Genome Sequence of Nitrosomonas communis Strain Nm2, a Mesophilic Ammonia-Oxidizing Bacterium Isolated from Mediterranean Soil.</title>
        <authorList>
            <person name="Kozlowski J.A."/>
            <person name="Kits K.D."/>
            <person name="Stein L.Y."/>
        </authorList>
    </citation>
    <scope>NUCLEOTIDE SEQUENCE [LARGE SCALE GENOMIC DNA]</scope>
    <source>
        <strain evidence="4 6">Nm2</strain>
    </source>
</reference>
<evidence type="ECO:0000313" key="4">
    <source>
        <dbReference type="EMBL" id="AKH37162.1"/>
    </source>
</evidence>
<dbReference type="EMBL" id="VNHT01000001">
    <property type="protein sequence ID" value="TYP94512.1"/>
    <property type="molecule type" value="Genomic_DNA"/>
</dbReference>
<evidence type="ECO:0000256" key="3">
    <source>
        <dbReference type="SAM" id="MobiDB-lite"/>
    </source>
</evidence>
<sequence length="935" mass="103397">MSKEKNPARYIVGIDLGTTHTVAAYADLNESEPTPELFNIEQLVALGEVAAQPLLPSLRYHPAAGELAERDLHLPWQLNRIDPQEPKAVFGELARELGSRVPGRLVASAKSWLSYAAVDRMAPILPWGGAEGIDKISPVHASATYLAYVRSAWNHQFPEYPLEKQEVVITIPASFDEGARTLTVEAAHLAGLTSARLVEEPQAACYDWLARHQQQLNTLLADTRLILVCDVGGGTTDLTLIKVTLKNGQVHLTRIGVGNHLMLGGDNMDLALAHIAERQLVTPGAPLSAASLSQLMQQCRKAKERLLDADAPEKIMVTILGTGAKLIGGARSTELNREAVHRMLLDGFLPITPVDELPQRTRGGIVEFGLPYVSDPAISRHIAAFLTLHAQASREALGELAPLDDRIPIPDAILLNGGIFNSTLLSQRLLGILAQWRGAPLQQLLNTQPDLAVASGAVAYAMARHGQGIRIGGGSARSYFIQVAAEQEAQQGVCILPRGTEEGQAVQLTERNFALRIGEPVRFHLVSSINDTTFQPGDIVTLDDIMFTPLPPIATVLAQDKDVARSQTAEVPVQLQTTLTEVGTLEMACVAQDKSSQRWKLEFQLRGGKGGLVSSMSSTLHPRFAEASELLSLVYGPPSKKISPKAIKTLRFDLEKILGKREDWDTALLRELFGTLWECGQRRRYSATHERLWFNLIGFCLRPGFGYPLDDWRVQQLWSIYEQGLQYITEAAVWAEWWILWRRVSGGLSEPAQCQILDDIAYDLQPLSKRARKRSPGAKPQGYDDMVRLVATLERLPTARKIEVGEWLLERLQKASESLQTWWAVGRIGARVPFYGSVHNVVPAEIAANWLQRAIKLDWKKIRPAAFAATMLARMSGDRERDISPELRAQIIQYLQQAKCPASWIEMVEHPTELQEADERSMYGESLPPGLRLVH</sequence>
<dbReference type="PRINTS" id="PR00301">
    <property type="entry name" value="HEATSHOCK70"/>
</dbReference>
<keyword evidence="1" id="KW-0547">Nucleotide-binding</keyword>
<dbReference type="KEGG" id="nco:AAW31_03955"/>
<evidence type="ECO:0000313" key="7">
    <source>
        <dbReference type="Proteomes" id="UP000324176"/>
    </source>
</evidence>
<reference evidence="5 7" key="3">
    <citation type="submission" date="2019-07" db="EMBL/GenBank/DDBJ databases">
        <title>Active sludge and wastewater microbial communities from Klosterneuburg, Austria.</title>
        <authorList>
            <person name="Wagner M."/>
        </authorList>
    </citation>
    <scope>NUCLEOTIDE SEQUENCE [LARGE SCALE GENOMIC DNA]</scope>
    <source>
        <strain evidence="5 7">Nm2</strain>
    </source>
</reference>
<feature type="region of interest" description="Disordered" evidence="3">
    <location>
        <begin position="916"/>
        <end position="935"/>
    </location>
</feature>
<dbReference type="Gene3D" id="3.30.420.40">
    <property type="match status" value="2"/>
</dbReference>
<protein>
    <submittedName>
        <fullName evidence="4 5">Molecular chaperone DnaK</fullName>
    </submittedName>
</protein>
<dbReference type="Pfam" id="PF12531">
    <property type="entry name" value="DUF3731"/>
    <property type="match status" value="1"/>
</dbReference>
<dbReference type="EMBL" id="CP011451">
    <property type="protein sequence ID" value="AKH37162.1"/>
    <property type="molecule type" value="Genomic_DNA"/>
</dbReference>
<dbReference type="PANTHER" id="PTHR19375">
    <property type="entry name" value="HEAT SHOCK PROTEIN 70KDA"/>
    <property type="match status" value="1"/>
</dbReference>
<dbReference type="Proteomes" id="UP000324176">
    <property type="component" value="Unassembled WGS sequence"/>
</dbReference>
<organism evidence="4 6">
    <name type="scientific">Nitrosomonas communis</name>
    <dbReference type="NCBI Taxonomy" id="44574"/>
    <lineage>
        <taxon>Bacteria</taxon>
        <taxon>Pseudomonadati</taxon>
        <taxon>Pseudomonadota</taxon>
        <taxon>Betaproteobacteria</taxon>
        <taxon>Nitrosomonadales</taxon>
        <taxon>Nitrosomonadaceae</taxon>
        <taxon>Nitrosomonas</taxon>
    </lineage>
</organism>